<dbReference type="Proteomes" id="UP000593571">
    <property type="component" value="Unassembled WGS sequence"/>
</dbReference>
<feature type="region of interest" description="Disordered" evidence="1">
    <location>
        <begin position="1"/>
        <end position="22"/>
    </location>
</feature>
<evidence type="ECO:0000313" key="2">
    <source>
        <dbReference type="EMBL" id="KAF6456947.1"/>
    </source>
</evidence>
<name>A0A7J8GAF6_ROUAE</name>
<feature type="region of interest" description="Disordered" evidence="1">
    <location>
        <begin position="91"/>
        <end position="116"/>
    </location>
</feature>
<comment type="caution">
    <text evidence="2">The sequence shown here is derived from an EMBL/GenBank/DDBJ whole genome shotgun (WGS) entry which is preliminary data.</text>
</comment>
<reference evidence="2 3" key="1">
    <citation type="journal article" date="2020" name="Nature">
        <title>Six reference-quality genomes reveal evolution of bat adaptations.</title>
        <authorList>
            <person name="Jebb D."/>
            <person name="Huang Z."/>
            <person name="Pippel M."/>
            <person name="Hughes G.M."/>
            <person name="Lavrichenko K."/>
            <person name="Devanna P."/>
            <person name="Winkler S."/>
            <person name="Jermiin L.S."/>
            <person name="Skirmuntt E.C."/>
            <person name="Katzourakis A."/>
            <person name="Burkitt-Gray L."/>
            <person name="Ray D.A."/>
            <person name="Sullivan K.A.M."/>
            <person name="Roscito J.G."/>
            <person name="Kirilenko B.M."/>
            <person name="Davalos L.M."/>
            <person name="Corthals A.P."/>
            <person name="Power M.L."/>
            <person name="Jones G."/>
            <person name="Ransome R.D."/>
            <person name="Dechmann D.K.N."/>
            <person name="Locatelli A.G."/>
            <person name="Puechmaille S.J."/>
            <person name="Fedrigo O."/>
            <person name="Jarvis E.D."/>
            <person name="Hiller M."/>
            <person name="Vernes S.C."/>
            <person name="Myers E.W."/>
            <person name="Teeling E.C."/>
        </authorList>
    </citation>
    <scope>NUCLEOTIDE SEQUENCE [LARGE SCALE GENOMIC DNA]</scope>
    <source>
        <strain evidence="2">MRouAeg1</strain>
        <tissue evidence="2">Muscle</tissue>
    </source>
</reference>
<dbReference type="EMBL" id="JACASE010000006">
    <property type="protein sequence ID" value="KAF6456947.1"/>
    <property type="molecule type" value="Genomic_DNA"/>
</dbReference>
<organism evidence="2 3">
    <name type="scientific">Rousettus aegyptiacus</name>
    <name type="common">Egyptian fruit bat</name>
    <name type="synonym">Pteropus aegyptiacus</name>
    <dbReference type="NCBI Taxonomy" id="9407"/>
    <lineage>
        <taxon>Eukaryota</taxon>
        <taxon>Metazoa</taxon>
        <taxon>Chordata</taxon>
        <taxon>Craniata</taxon>
        <taxon>Vertebrata</taxon>
        <taxon>Euteleostomi</taxon>
        <taxon>Mammalia</taxon>
        <taxon>Eutheria</taxon>
        <taxon>Laurasiatheria</taxon>
        <taxon>Chiroptera</taxon>
        <taxon>Yinpterochiroptera</taxon>
        <taxon>Pteropodoidea</taxon>
        <taxon>Pteropodidae</taxon>
        <taxon>Rousettinae</taxon>
        <taxon>Rousettus</taxon>
    </lineage>
</organism>
<feature type="region of interest" description="Disordered" evidence="1">
    <location>
        <begin position="220"/>
        <end position="261"/>
    </location>
</feature>
<accession>A0A7J8GAF6</accession>
<gene>
    <name evidence="2" type="ORF">HJG63_011576</name>
</gene>
<proteinExistence type="predicted"/>
<keyword evidence="3" id="KW-1185">Reference proteome</keyword>
<dbReference type="AlphaFoldDB" id="A0A7J8GAF6"/>
<evidence type="ECO:0000313" key="3">
    <source>
        <dbReference type="Proteomes" id="UP000593571"/>
    </source>
</evidence>
<evidence type="ECO:0000256" key="1">
    <source>
        <dbReference type="SAM" id="MobiDB-lite"/>
    </source>
</evidence>
<protein>
    <submittedName>
        <fullName evidence="2">Uncharacterized protein</fullName>
    </submittedName>
</protein>
<sequence>MPPPLGSHPESLRQAGPWETTSRVKSWAPGAGREAGLIGDLTCHLGLGRQVLGAWSEKVIPSCAPTFCSGKPPCGCCNKVPQAGWLQTTAMSSHTSTPGPEARSLQGPAPSGGLRASGSTPLPLGWPLTFPGLRPRHSHLCLCGHRALCPSRPRDGATWVTSPSQDPSFSHIYTVFAPKGIVTGFRGLDLSSLGFLLLRAMMCVSSGPLAASLLEEAPAGAPVQSSGEPTPGRSSHALARLQRRGQSAGRHMGHAETCPMPTPDPGAHLAAQPGRQFVSICPRRAGLWRSPRVLPASWPARRLCVLKCDPKYSFNTVWETFFFYVFQGFISSFLLY</sequence>